<dbReference type="EMBL" id="DS909069">
    <property type="protein sequence ID" value="EEC16618.1"/>
    <property type="molecule type" value="Genomic_DNA"/>
</dbReference>
<proteinExistence type="predicted"/>
<evidence type="ECO:0000313" key="2">
    <source>
        <dbReference type="EMBL" id="EEC16618.1"/>
    </source>
</evidence>
<protein>
    <submittedName>
        <fullName evidence="2">Uncharacterized protein</fullName>
    </submittedName>
</protein>
<sequence length="58" mass="6976">WSVKSNNRNSSWRARQSADGQAQQQRRNDRQKVITIKNKTDTRRTKKKKKIGEHNKKR</sequence>
<feature type="compositionally biased region" description="Basic and acidic residues" evidence="1">
    <location>
        <begin position="26"/>
        <end position="43"/>
    </location>
</feature>
<reference evidence="2" key="1">
    <citation type="submission" date="2008-03" db="EMBL/GenBank/DDBJ databases">
        <title>Annotation of Ixodes scapularis.</title>
        <authorList>
            <consortium name="Ixodes scapularis Genome Project Consortium"/>
            <person name="Caler E."/>
            <person name="Hannick L.I."/>
            <person name="Bidwell S."/>
            <person name="Joardar V."/>
            <person name="Thiagarajan M."/>
            <person name="Amedeo P."/>
            <person name="Galinsky K.J."/>
            <person name="Schobel S."/>
            <person name="Inman J."/>
            <person name="Hostetler J."/>
            <person name="Miller J."/>
            <person name="Hammond M."/>
            <person name="Megy K."/>
            <person name="Lawson D."/>
            <person name="Kodira C."/>
            <person name="Sutton G."/>
            <person name="Meyer J."/>
            <person name="Hill C.A."/>
            <person name="Birren B."/>
            <person name="Nene V."/>
            <person name="Collins F."/>
            <person name="Alarcon-Chaidez F."/>
            <person name="Wikel S."/>
            <person name="Strausberg R."/>
        </authorList>
    </citation>
    <scope>NUCLEOTIDE SEQUENCE [LARGE SCALE GENOMIC DNA]</scope>
    <source>
        <strain evidence="2">Wikel colony</strain>
    </source>
</reference>
<gene>
    <name evidence="2" type="ORF">IscW_ISCW012786</name>
</gene>
<dbReference type="HOGENOM" id="CLU_3002422_0_0_1"/>
<feature type="region of interest" description="Disordered" evidence="1">
    <location>
        <begin position="1"/>
        <end position="58"/>
    </location>
</feature>
<feature type="non-terminal residue" evidence="2">
    <location>
        <position position="58"/>
    </location>
</feature>
<name>B7QCP6_IXOSC</name>
<feature type="compositionally biased region" description="Polar residues" evidence="1">
    <location>
        <begin position="1"/>
        <end position="25"/>
    </location>
</feature>
<organism>
    <name type="scientific">Ixodes scapularis</name>
    <name type="common">Black-legged tick</name>
    <name type="synonym">Deer tick</name>
    <dbReference type="NCBI Taxonomy" id="6945"/>
    <lineage>
        <taxon>Eukaryota</taxon>
        <taxon>Metazoa</taxon>
        <taxon>Ecdysozoa</taxon>
        <taxon>Arthropoda</taxon>
        <taxon>Chelicerata</taxon>
        <taxon>Arachnida</taxon>
        <taxon>Acari</taxon>
        <taxon>Parasitiformes</taxon>
        <taxon>Ixodida</taxon>
        <taxon>Ixodoidea</taxon>
        <taxon>Ixodidae</taxon>
        <taxon>Ixodinae</taxon>
        <taxon>Ixodes</taxon>
    </lineage>
</organism>
<dbReference type="PaxDb" id="6945-B7QCP6"/>
<accession>B7QCP6</accession>
<evidence type="ECO:0000256" key="1">
    <source>
        <dbReference type="SAM" id="MobiDB-lite"/>
    </source>
</evidence>
<feature type="non-terminal residue" evidence="2">
    <location>
        <position position="1"/>
    </location>
</feature>
<feature type="compositionally biased region" description="Basic residues" evidence="1">
    <location>
        <begin position="44"/>
        <end position="58"/>
    </location>
</feature>
<dbReference type="AlphaFoldDB" id="B7QCP6"/>